<evidence type="ECO:0000256" key="2">
    <source>
        <dbReference type="ARBA" id="ARBA00022490"/>
    </source>
</evidence>
<comment type="similarity">
    <text evidence="9 10 13 14">Belongs to the peptidase S16 family.</text>
</comment>
<comment type="subcellular location">
    <subcellularLocation>
        <location evidence="1 9 10">Cytoplasm</location>
    </subcellularLocation>
</comment>
<comment type="caution">
    <text evidence="17">The sequence shown here is derived from an EMBL/GenBank/DDBJ whole genome shotgun (WGS) entry which is preliminary data.</text>
</comment>
<evidence type="ECO:0000256" key="11">
    <source>
        <dbReference type="PIRSR" id="PIRSR001174-1"/>
    </source>
</evidence>
<sequence>MPEETKDSKESKDIKIPSELAILPVKGQVVYPYLIIPLVITNERMIKLTDEVLTGSKIVGLCTQVRQDTDDPKPDEIYQFGTAALIIKMLRFPDGSIRLLVQGLNRIRLAKFTQTEPYFKARVEVVKEKARKTIESEALMRNVSSLFQKIINLAPYLPDELQTVALNLEDPSKLADLVASNLNLSVAERQTVLEAADPKERLEKLIPMLTKELSILELGDKIRGQVKAEMDKDQRNYFLREQIKAIQRELGEGDEYSAEANNLREKIDKAGLSPESLKAAKEELERMARMPPHAAEYTVSRTYIDWLLCLPWTKSTIDNMDIIEARKILDQDHYDLVKVKDRIVEYLAVRKLKNDAKGPILCFVGPPGVGKTSLGRSIARALGRKFYRMSLGGVRDEAEIRGFRRTYIGSMPGRVIQGLKNCGSNNPVFMLDEVDKIGQDFRGDPAAALLEVLDPEQNFSFTDHYLDVPFDLSKVMFITTANITDPIPSALKDRMEVLELPGYIEEEKLQIALSYLVPRQVKENGLKPEQIEIPEAAIKKIISEYTRESGVRNLEREIASVCRKVAKDVVSGKDGKRAITPAVLPGLLGPQKIFPELAERAGEVGVATGLAWTAAGGEILFIESTKMPGKKGMQLTGSLGEVMKESAMAALSYVRSNAARYQVDPKFFDRYDIHIHIPSGAIPKDGPSAGVTLAASLVSLLSNRPVKHYLAMTGEITLRGKVMPVGGIKEKVIAAQRAGIKEVIIPKQNQNDLEEVPDYVKKKLQFHYAETVDQVMKLAFGDRRQKKVEIQPQSMH</sequence>
<evidence type="ECO:0000256" key="14">
    <source>
        <dbReference type="RuleBase" id="RU000591"/>
    </source>
</evidence>
<evidence type="ECO:0000313" key="17">
    <source>
        <dbReference type="EMBL" id="MBI4726888.1"/>
    </source>
</evidence>
<dbReference type="GO" id="GO:0006515">
    <property type="term" value="P:protein quality control for misfolded or incompletely synthesized proteins"/>
    <property type="evidence" value="ECO:0007669"/>
    <property type="project" value="UniProtKB-UniRule"/>
</dbReference>
<feature type="domain" description="Lon proteolytic" evidence="15">
    <location>
        <begin position="601"/>
        <end position="782"/>
    </location>
</feature>
<evidence type="ECO:0000256" key="4">
    <source>
        <dbReference type="ARBA" id="ARBA00022741"/>
    </source>
</evidence>
<comment type="induction">
    <text evidence="9">By heat shock.</text>
</comment>
<evidence type="ECO:0000256" key="12">
    <source>
        <dbReference type="PIRSR" id="PIRSR001174-2"/>
    </source>
</evidence>
<dbReference type="GO" id="GO:0043565">
    <property type="term" value="F:sequence-specific DNA binding"/>
    <property type="evidence" value="ECO:0007669"/>
    <property type="project" value="UniProtKB-UniRule"/>
</dbReference>
<dbReference type="GO" id="GO:0005524">
    <property type="term" value="F:ATP binding"/>
    <property type="evidence" value="ECO:0007669"/>
    <property type="project" value="UniProtKB-UniRule"/>
</dbReference>
<dbReference type="FunFam" id="1.20.5.5270:FF:000002">
    <property type="entry name" value="Lon protease homolog"/>
    <property type="match status" value="1"/>
</dbReference>
<keyword evidence="6 9" id="KW-0720">Serine protease</keyword>
<dbReference type="Gene3D" id="2.30.130.40">
    <property type="entry name" value="LON domain-like"/>
    <property type="match status" value="1"/>
</dbReference>
<reference evidence="17" key="1">
    <citation type="submission" date="2020-07" db="EMBL/GenBank/DDBJ databases">
        <title>Huge and variable diversity of episymbiotic CPR bacteria and DPANN archaea in groundwater ecosystems.</title>
        <authorList>
            <person name="He C.Y."/>
            <person name="Keren R."/>
            <person name="Whittaker M."/>
            <person name="Farag I.F."/>
            <person name="Doudna J."/>
            <person name="Cate J.H.D."/>
            <person name="Banfield J.F."/>
        </authorList>
    </citation>
    <scope>NUCLEOTIDE SEQUENCE</scope>
    <source>
        <strain evidence="17">NC_groundwater_1520_Pr4_B-0.1um_53_5</strain>
    </source>
</reference>
<dbReference type="GO" id="GO:0034605">
    <property type="term" value="P:cellular response to heat"/>
    <property type="evidence" value="ECO:0007669"/>
    <property type="project" value="UniProtKB-UniRule"/>
</dbReference>
<dbReference type="Pfam" id="PF00004">
    <property type="entry name" value="AAA"/>
    <property type="match status" value="1"/>
</dbReference>
<dbReference type="PRINTS" id="PR00830">
    <property type="entry name" value="ENDOLAPTASE"/>
</dbReference>
<keyword evidence="2 9" id="KW-0963">Cytoplasm</keyword>
<dbReference type="AlphaFoldDB" id="A0A933MKD6"/>
<dbReference type="FunFam" id="3.40.50.300:FF:000382">
    <property type="entry name" value="Lon protease homolog 2, peroxisomal"/>
    <property type="match status" value="1"/>
</dbReference>
<dbReference type="InterPro" id="IPR003111">
    <property type="entry name" value="Lon_prtase_N"/>
</dbReference>
<proteinExistence type="evidence at transcript level"/>
<dbReference type="PROSITE" id="PS01046">
    <property type="entry name" value="LON_SER"/>
    <property type="match status" value="1"/>
</dbReference>
<dbReference type="Pfam" id="PF05362">
    <property type="entry name" value="Lon_C"/>
    <property type="match status" value="1"/>
</dbReference>
<dbReference type="SMART" id="SM00382">
    <property type="entry name" value="AAA"/>
    <property type="match status" value="1"/>
</dbReference>
<protein>
    <recommendedName>
        <fullName evidence="9 10">Lon protease</fullName>
        <ecNumber evidence="9 10">3.4.21.53</ecNumber>
    </recommendedName>
    <alternativeName>
        <fullName evidence="9">ATP-dependent protease La</fullName>
    </alternativeName>
</protein>
<dbReference type="Pfam" id="PF02190">
    <property type="entry name" value="LON_substr_bdg"/>
    <property type="match status" value="1"/>
</dbReference>
<dbReference type="InterPro" id="IPR027543">
    <property type="entry name" value="Lon_bac"/>
</dbReference>
<dbReference type="InterPro" id="IPR046336">
    <property type="entry name" value="Lon_prtase_N_sf"/>
</dbReference>
<dbReference type="InterPro" id="IPR003593">
    <property type="entry name" value="AAA+_ATPase"/>
</dbReference>
<evidence type="ECO:0000256" key="6">
    <source>
        <dbReference type="ARBA" id="ARBA00022825"/>
    </source>
</evidence>
<evidence type="ECO:0000256" key="3">
    <source>
        <dbReference type="ARBA" id="ARBA00022670"/>
    </source>
</evidence>
<dbReference type="InterPro" id="IPR014721">
    <property type="entry name" value="Ribsml_uS5_D2-typ_fold_subgr"/>
</dbReference>
<dbReference type="InterPro" id="IPR054594">
    <property type="entry name" value="Lon_lid"/>
</dbReference>
<keyword evidence="4 9" id="KW-0547">Nucleotide-binding</keyword>
<dbReference type="InterPro" id="IPR008268">
    <property type="entry name" value="Peptidase_S16_AS"/>
</dbReference>
<dbReference type="Gene3D" id="3.30.230.10">
    <property type="match status" value="1"/>
</dbReference>
<evidence type="ECO:0000256" key="5">
    <source>
        <dbReference type="ARBA" id="ARBA00022801"/>
    </source>
</evidence>
<dbReference type="Proteomes" id="UP000736328">
    <property type="component" value="Unassembled WGS sequence"/>
</dbReference>
<evidence type="ECO:0000256" key="10">
    <source>
        <dbReference type="PIRNR" id="PIRNR001174"/>
    </source>
</evidence>
<evidence type="ECO:0000256" key="9">
    <source>
        <dbReference type="HAMAP-Rule" id="MF_01973"/>
    </source>
</evidence>
<dbReference type="InterPro" id="IPR003959">
    <property type="entry name" value="ATPase_AAA_core"/>
</dbReference>
<keyword evidence="7 9" id="KW-0067">ATP-binding</keyword>
<dbReference type="Pfam" id="PF22667">
    <property type="entry name" value="Lon_lid"/>
    <property type="match status" value="1"/>
</dbReference>
<feature type="binding site" evidence="9 12">
    <location>
        <begin position="365"/>
        <end position="372"/>
    </location>
    <ligand>
        <name>ATP</name>
        <dbReference type="ChEBI" id="CHEBI:30616"/>
    </ligand>
</feature>
<evidence type="ECO:0000259" key="16">
    <source>
        <dbReference type="PROSITE" id="PS51787"/>
    </source>
</evidence>
<dbReference type="CDD" id="cd19500">
    <property type="entry name" value="RecA-like_Lon"/>
    <property type="match status" value="1"/>
</dbReference>
<dbReference type="Gene3D" id="1.20.58.1480">
    <property type="match status" value="1"/>
</dbReference>
<evidence type="ECO:0000256" key="13">
    <source>
        <dbReference type="PROSITE-ProRule" id="PRU01122"/>
    </source>
</evidence>
<dbReference type="GO" id="GO:0005737">
    <property type="term" value="C:cytoplasm"/>
    <property type="evidence" value="ECO:0007669"/>
    <property type="project" value="UniProtKB-SubCell"/>
</dbReference>
<feature type="active site" evidence="9 11">
    <location>
        <position position="688"/>
    </location>
</feature>
<keyword evidence="8 9" id="KW-0346">Stress response</keyword>
<evidence type="ECO:0000256" key="7">
    <source>
        <dbReference type="ARBA" id="ARBA00022840"/>
    </source>
</evidence>
<dbReference type="InterPro" id="IPR015947">
    <property type="entry name" value="PUA-like_sf"/>
</dbReference>
<dbReference type="SUPFAM" id="SSF88697">
    <property type="entry name" value="PUA domain-like"/>
    <property type="match status" value="1"/>
</dbReference>
<comment type="function">
    <text evidence="9">ATP-dependent serine protease that mediates the selective degradation of mutant and abnormal proteins as well as certain short-lived regulatory proteins. Required for cellular homeostasis and for survival from DNA damage and developmental changes induced by stress. Degrades polypeptides processively to yield small peptide fragments that are 5 to 10 amino acids long. Binds to DNA in a double-stranded, site-specific manner.</text>
</comment>
<evidence type="ECO:0000313" key="18">
    <source>
        <dbReference type="Proteomes" id="UP000736328"/>
    </source>
</evidence>
<dbReference type="PANTHER" id="PTHR10046">
    <property type="entry name" value="ATP DEPENDENT LON PROTEASE FAMILY MEMBER"/>
    <property type="match status" value="1"/>
</dbReference>
<feature type="domain" description="Lon N-terminal" evidence="16">
    <location>
        <begin position="20"/>
        <end position="213"/>
    </location>
</feature>
<organism evidence="17 18">
    <name type="scientific">candidate division TA06 bacterium</name>
    <dbReference type="NCBI Taxonomy" id="2250710"/>
    <lineage>
        <taxon>Bacteria</taxon>
        <taxon>Bacteria division TA06</taxon>
    </lineage>
</organism>
<dbReference type="GO" id="GO:0016887">
    <property type="term" value="F:ATP hydrolysis activity"/>
    <property type="evidence" value="ECO:0007669"/>
    <property type="project" value="UniProtKB-UniRule"/>
</dbReference>
<dbReference type="GO" id="GO:0004252">
    <property type="term" value="F:serine-type endopeptidase activity"/>
    <property type="evidence" value="ECO:0007669"/>
    <property type="project" value="UniProtKB-UniRule"/>
</dbReference>
<evidence type="ECO:0000256" key="8">
    <source>
        <dbReference type="ARBA" id="ARBA00023016"/>
    </source>
</evidence>
<dbReference type="Gene3D" id="3.40.50.300">
    <property type="entry name" value="P-loop containing nucleotide triphosphate hydrolases"/>
    <property type="match status" value="1"/>
</dbReference>
<dbReference type="GO" id="GO:0004176">
    <property type="term" value="F:ATP-dependent peptidase activity"/>
    <property type="evidence" value="ECO:0007669"/>
    <property type="project" value="UniProtKB-UniRule"/>
</dbReference>
<dbReference type="PROSITE" id="PS51787">
    <property type="entry name" value="LON_N"/>
    <property type="match status" value="1"/>
</dbReference>
<dbReference type="InterPro" id="IPR027417">
    <property type="entry name" value="P-loop_NTPase"/>
</dbReference>
<accession>A0A933MKD6</accession>
<dbReference type="EMBL" id="JACQXR010000088">
    <property type="protein sequence ID" value="MBI4726888.1"/>
    <property type="molecule type" value="Genomic_DNA"/>
</dbReference>
<keyword evidence="3 9" id="KW-0645">Protease</keyword>
<dbReference type="NCBIfam" id="TIGR00763">
    <property type="entry name" value="lon"/>
    <property type="match status" value="1"/>
</dbReference>
<dbReference type="SMART" id="SM00464">
    <property type="entry name" value="LON"/>
    <property type="match status" value="1"/>
</dbReference>
<dbReference type="SUPFAM" id="SSF54211">
    <property type="entry name" value="Ribosomal protein S5 domain 2-like"/>
    <property type="match status" value="1"/>
</dbReference>
<evidence type="ECO:0000256" key="1">
    <source>
        <dbReference type="ARBA" id="ARBA00004496"/>
    </source>
</evidence>
<comment type="subunit">
    <text evidence="9 10">Homohexamer. Organized in a ring with a central cavity.</text>
</comment>
<dbReference type="PROSITE" id="PS51786">
    <property type="entry name" value="LON_PROTEOLYTIC"/>
    <property type="match status" value="1"/>
</dbReference>
<gene>
    <name evidence="9 17" type="primary">lon</name>
    <name evidence="17" type="ORF">HY768_06655</name>
</gene>
<dbReference type="InterPro" id="IPR004815">
    <property type="entry name" value="Lon_bac/euk-typ"/>
</dbReference>
<name>A0A933MKD6_UNCT6</name>
<dbReference type="PIRSF" id="PIRSF001174">
    <property type="entry name" value="Lon_proteas"/>
    <property type="match status" value="1"/>
</dbReference>
<dbReference type="HAMAP" id="MF_01973">
    <property type="entry name" value="lon_bact"/>
    <property type="match status" value="1"/>
</dbReference>
<dbReference type="InterPro" id="IPR027065">
    <property type="entry name" value="Lon_Prtase"/>
</dbReference>
<comment type="catalytic activity">
    <reaction evidence="9 10 13">
        <text>Hydrolysis of proteins in presence of ATP.</text>
        <dbReference type="EC" id="3.4.21.53"/>
    </reaction>
</comment>
<dbReference type="InterPro" id="IPR020568">
    <property type="entry name" value="Ribosomal_Su5_D2-typ_SF"/>
</dbReference>
<dbReference type="SUPFAM" id="SSF52540">
    <property type="entry name" value="P-loop containing nucleoside triphosphate hydrolases"/>
    <property type="match status" value="1"/>
</dbReference>
<keyword evidence="5 9" id="KW-0378">Hydrolase</keyword>
<evidence type="ECO:0000259" key="15">
    <source>
        <dbReference type="PROSITE" id="PS51786"/>
    </source>
</evidence>
<dbReference type="Gene3D" id="1.10.8.60">
    <property type="match status" value="1"/>
</dbReference>
<dbReference type="EC" id="3.4.21.53" evidence="9 10"/>
<dbReference type="InterPro" id="IPR008269">
    <property type="entry name" value="Lon_proteolytic"/>
</dbReference>
<dbReference type="Gene3D" id="1.20.5.5270">
    <property type="match status" value="1"/>
</dbReference>
<feature type="active site" evidence="9 11">
    <location>
        <position position="731"/>
    </location>
</feature>